<dbReference type="NCBIfam" id="TIGR01509">
    <property type="entry name" value="HAD-SF-IA-v3"/>
    <property type="match status" value="1"/>
</dbReference>
<evidence type="ECO:0000256" key="3">
    <source>
        <dbReference type="ARBA" id="ARBA00022723"/>
    </source>
</evidence>
<dbReference type="Pfam" id="PF00702">
    <property type="entry name" value="Hydrolase"/>
    <property type="match status" value="1"/>
</dbReference>
<gene>
    <name evidence="5" type="ORF">PYK22_02791</name>
</gene>
<dbReference type="SFLD" id="SFLDG01129">
    <property type="entry name" value="C1.5:_HAD__Beta-PGM__Phosphata"/>
    <property type="match status" value="1"/>
</dbReference>
<evidence type="ECO:0000256" key="1">
    <source>
        <dbReference type="ARBA" id="ARBA00001946"/>
    </source>
</evidence>
<accession>A0A0B6X185</accession>
<dbReference type="InterPro" id="IPR051600">
    <property type="entry name" value="Beta-PGM-like"/>
</dbReference>
<keyword evidence="3" id="KW-0479">Metal-binding</keyword>
<dbReference type="OrthoDB" id="9797743at2"/>
<dbReference type="PANTHER" id="PTHR46193">
    <property type="entry name" value="6-PHOSPHOGLUCONATE PHOSPHATASE"/>
    <property type="match status" value="1"/>
</dbReference>
<dbReference type="RefSeq" id="WP_041978195.1">
    <property type="nucleotide sequence ID" value="NZ_CBXV010000008.1"/>
</dbReference>
<reference evidence="5 6" key="2">
    <citation type="submission" date="2015-01" db="EMBL/GenBank/DDBJ databases">
        <title>Complete genome sequence of Pyrinomonas methylaliphatogenes type strain K22T.</title>
        <authorList>
            <person name="Lee K.C.Y."/>
            <person name="Power J.F."/>
            <person name="Dunfield P.F."/>
            <person name="Morgan X.C."/>
            <person name="Huttenhower C."/>
            <person name="Stott M.B."/>
        </authorList>
    </citation>
    <scope>NUCLEOTIDE SEQUENCE [LARGE SCALE GENOMIC DNA]</scope>
    <source>
        <strain evidence="5 6">K22</strain>
    </source>
</reference>
<dbReference type="InterPro" id="IPR006439">
    <property type="entry name" value="HAD-SF_hydro_IA"/>
</dbReference>
<dbReference type="AlphaFoldDB" id="A0A0B6X185"/>
<dbReference type="SFLD" id="SFLDG01135">
    <property type="entry name" value="C1.5.6:_HAD__Beta-PGM__Phospha"/>
    <property type="match status" value="1"/>
</dbReference>
<dbReference type="InterPro" id="IPR023214">
    <property type="entry name" value="HAD_sf"/>
</dbReference>
<dbReference type="PANTHER" id="PTHR46193:SF21">
    <property type="entry name" value="SLL1138 PROTEIN"/>
    <property type="match status" value="1"/>
</dbReference>
<evidence type="ECO:0000313" key="5">
    <source>
        <dbReference type="EMBL" id="CDM66757.1"/>
    </source>
</evidence>
<reference evidence="5 6" key="1">
    <citation type="submission" date="2013-12" db="EMBL/GenBank/DDBJ databases">
        <authorList>
            <person name="Stott M."/>
        </authorList>
    </citation>
    <scope>NUCLEOTIDE SEQUENCE [LARGE SCALE GENOMIC DNA]</scope>
    <source>
        <strain evidence="5 6">K22</strain>
    </source>
</reference>
<dbReference type="GO" id="GO:0046872">
    <property type="term" value="F:metal ion binding"/>
    <property type="evidence" value="ECO:0007669"/>
    <property type="project" value="UniProtKB-KW"/>
</dbReference>
<keyword evidence="6" id="KW-1185">Reference proteome</keyword>
<dbReference type="GO" id="GO:0003824">
    <property type="term" value="F:catalytic activity"/>
    <property type="evidence" value="ECO:0007669"/>
    <property type="project" value="UniProtKB-ARBA"/>
</dbReference>
<organism evidence="5 6">
    <name type="scientific">Pyrinomonas methylaliphatogenes</name>
    <dbReference type="NCBI Taxonomy" id="454194"/>
    <lineage>
        <taxon>Bacteria</taxon>
        <taxon>Pseudomonadati</taxon>
        <taxon>Acidobacteriota</taxon>
        <taxon>Blastocatellia</taxon>
        <taxon>Blastocatellales</taxon>
        <taxon>Pyrinomonadaceae</taxon>
        <taxon>Pyrinomonas</taxon>
    </lineage>
</organism>
<sequence length="232" mass="26050">MIRAILFDFNGVIIDDEPLQLQAYQEALKPEGIALTEEDYYNSLGTDEVTFVIRAFARAGKELSDEALTRVLKRKTELHRRMLEGEPPLFPGVINFIKACARRYTLGIVSMSRRREIADILNRTGLETTFTVIVSAEDVQLCKPNPECFNRAFRLLNEARYRRGESQLSPAECLAIEDSPPGVRAARAAGMRTLAVTNTVSAHLLREAGAEIVTPNLADWTPEAIHRLYDPF</sequence>
<proteinExistence type="inferred from homology"/>
<dbReference type="SUPFAM" id="SSF56784">
    <property type="entry name" value="HAD-like"/>
    <property type="match status" value="1"/>
</dbReference>
<name>A0A0B6X185_9BACT</name>
<evidence type="ECO:0000256" key="4">
    <source>
        <dbReference type="ARBA" id="ARBA00022842"/>
    </source>
</evidence>
<dbReference type="EMBL" id="CBXV010000008">
    <property type="protein sequence ID" value="CDM66757.1"/>
    <property type="molecule type" value="Genomic_DNA"/>
</dbReference>
<comment type="cofactor">
    <cofactor evidence="1">
        <name>Mg(2+)</name>
        <dbReference type="ChEBI" id="CHEBI:18420"/>
    </cofactor>
</comment>
<dbReference type="InterPro" id="IPR023198">
    <property type="entry name" value="PGP-like_dom2"/>
</dbReference>
<dbReference type="Gene3D" id="3.40.50.1000">
    <property type="entry name" value="HAD superfamily/HAD-like"/>
    <property type="match status" value="1"/>
</dbReference>
<comment type="similarity">
    <text evidence="2">Belongs to the HAD-like hydrolase superfamily. CbbY/CbbZ/Gph/YieH family.</text>
</comment>
<dbReference type="InterPro" id="IPR036412">
    <property type="entry name" value="HAD-like_sf"/>
</dbReference>
<dbReference type="SFLD" id="SFLDS00003">
    <property type="entry name" value="Haloacid_Dehalogenase"/>
    <property type="match status" value="1"/>
</dbReference>
<evidence type="ECO:0000256" key="2">
    <source>
        <dbReference type="ARBA" id="ARBA00006171"/>
    </source>
</evidence>
<dbReference type="Proteomes" id="UP000031518">
    <property type="component" value="Unassembled WGS sequence"/>
</dbReference>
<keyword evidence="4" id="KW-0460">Magnesium</keyword>
<evidence type="ECO:0000313" key="6">
    <source>
        <dbReference type="Proteomes" id="UP000031518"/>
    </source>
</evidence>
<dbReference type="STRING" id="454194.PYK22_02791"/>
<protein>
    <submittedName>
        <fullName evidence="5">Haloacid dehalogenase superfamily protein, subfamily IA, variant 3 with third motif having DD or ED</fullName>
    </submittedName>
</protein>
<dbReference type="Gene3D" id="1.10.150.240">
    <property type="entry name" value="Putative phosphatase, domain 2"/>
    <property type="match status" value="1"/>
</dbReference>